<evidence type="ECO:0000313" key="3">
    <source>
        <dbReference type="Proteomes" id="UP001221757"/>
    </source>
</evidence>
<feature type="region of interest" description="Disordered" evidence="1">
    <location>
        <begin position="212"/>
        <end position="290"/>
    </location>
</feature>
<accession>A0AAD7CRQ6</accession>
<gene>
    <name evidence="2" type="ORF">B0H17DRAFT_1338000</name>
</gene>
<feature type="compositionally biased region" description="Polar residues" evidence="1">
    <location>
        <begin position="155"/>
        <end position="166"/>
    </location>
</feature>
<evidence type="ECO:0000256" key="1">
    <source>
        <dbReference type="SAM" id="MobiDB-lite"/>
    </source>
</evidence>
<reference evidence="2" key="1">
    <citation type="submission" date="2023-03" db="EMBL/GenBank/DDBJ databases">
        <title>Massive genome expansion in bonnet fungi (Mycena s.s.) driven by repeated elements and novel gene families across ecological guilds.</title>
        <authorList>
            <consortium name="Lawrence Berkeley National Laboratory"/>
            <person name="Harder C.B."/>
            <person name="Miyauchi S."/>
            <person name="Viragh M."/>
            <person name="Kuo A."/>
            <person name="Thoen E."/>
            <person name="Andreopoulos B."/>
            <person name="Lu D."/>
            <person name="Skrede I."/>
            <person name="Drula E."/>
            <person name="Henrissat B."/>
            <person name="Morin E."/>
            <person name="Kohler A."/>
            <person name="Barry K."/>
            <person name="LaButti K."/>
            <person name="Morin E."/>
            <person name="Salamov A."/>
            <person name="Lipzen A."/>
            <person name="Mereny Z."/>
            <person name="Hegedus B."/>
            <person name="Baldrian P."/>
            <person name="Stursova M."/>
            <person name="Weitz H."/>
            <person name="Taylor A."/>
            <person name="Grigoriev I.V."/>
            <person name="Nagy L.G."/>
            <person name="Martin F."/>
            <person name="Kauserud H."/>
        </authorList>
    </citation>
    <scope>NUCLEOTIDE SEQUENCE</scope>
    <source>
        <strain evidence="2">CBHHK067</strain>
    </source>
</reference>
<keyword evidence="3" id="KW-1185">Reference proteome</keyword>
<sequence>MATTMRRPADLVPPSRAAQRKQRLLELENEQRLEDAEALKMTEEQRLSLFHSFRSVKFEWSDLDGMRSVRRRYNSPPRLQIVHPPAPQPHSAPIPPSAPVHPEQAQTHAFAVLTNARLATFSADDTICVRGAGPGTPYHPPTLTPYSSPHAATPAQFSAAPQTAATNPPKARKARSPVKGLFAFPSAAASTASPAAAATPVIRVPLPPLAAVEQEQEDDDDDAWVDDEGDNDDEGDEDEDDDDDDDDSDTTFEFDESALATPVPRTWPASFEVEIPNPDSDFGSDSDSTVDFEFGPAEWLRPYTPLPAGELFAHPHEIPTPAQPTPTANDLLDAAPVGGKRKR</sequence>
<evidence type="ECO:0000313" key="2">
    <source>
        <dbReference type="EMBL" id="KAJ7656202.1"/>
    </source>
</evidence>
<dbReference type="Proteomes" id="UP001221757">
    <property type="component" value="Unassembled WGS sequence"/>
</dbReference>
<feature type="region of interest" description="Disordered" evidence="1">
    <location>
        <begin position="83"/>
        <end position="104"/>
    </location>
</feature>
<dbReference type="AlphaFoldDB" id="A0AAD7CRQ6"/>
<name>A0AAD7CRQ6_MYCRO</name>
<proteinExistence type="predicted"/>
<feature type="compositionally biased region" description="Pro residues" evidence="1">
    <location>
        <begin position="84"/>
        <end position="99"/>
    </location>
</feature>
<feature type="compositionally biased region" description="Acidic residues" evidence="1">
    <location>
        <begin position="214"/>
        <end position="256"/>
    </location>
</feature>
<comment type="caution">
    <text evidence="2">The sequence shown here is derived from an EMBL/GenBank/DDBJ whole genome shotgun (WGS) entry which is preliminary data.</text>
</comment>
<feature type="region of interest" description="Disordered" evidence="1">
    <location>
        <begin position="311"/>
        <end position="343"/>
    </location>
</feature>
<organism evidence="2 3">
    <name type="scientific">Mycena rosella</name>
    <name type="common">Pink bonnet</name>
    <name type="synonym">Agaricus rosellus</name>
    <dbReference type="NCBI Taxonomy" id="1033263"/>
    <lineage>
        <taxon>Eukaryota</taxon>
        <taxon>Fungi</taxon>
        <taxon>Dikarya</taxon>
        <taxon>Basidiomycota</taxon>
        <taxon>Agaricomycotina</taxon>
        <taxon>Agaricomycetes</taxon>
        <taxon>Agaricomycetidae</taxon>
        <taxon>Agaricales</taxon>
        <taxon>Marasmiineae</taxon>
        <taxon>Mycenaceae</taxon>
        <taxon>Mycena</taxon>
    </lineage>
</organism>
<feature type="region of interest" description="Disordered" evidence="1">
    <location>
        <begin position="1"/>
        <end position="22"/>
    </location>
</feature>
<dbReference type="InterPro" id="IPR016024">
    <property type="entry name" value="ARM-type_fold"/>
</dbReference>
<dbReference type="SUPFAM" id="SSF48371">
    <property type="entry name" value="ARM repeat"/>
    <property type="match status" value="1"/>
</dbReference>
<feature type="region of interest" description="Disordered" evidence="1">
    <location>
        <begin position="139"/>
        <end position="176"/>
    </location>
</feature>
<dbReference type="EMBL" id="JARKIE010000303">
    <property type="protein sequence ID" value="KAJ7656202.1"/>
    <property type="molecule type" value="Genomic_DNA"/>
</dbReference>
<protein>
    <submittedName>
        <fullName evidence="2">Uncharacterized protein</fullName>
    </submittedName>
</protein>